<dbReference type="InterPro" id="IPR050422">
    <property type="entry name" value="X-Pro_aminopeptidase_P"/>
</dbReference>
<dbReference type="OrthoDB" id="9806388at2"/>
<accession>A0A318T6X4</accession>
<keyword evidence="4" id="KW-0464">Manganese</keyword>
<dbReference type="PANTHER" id="PTHR43763:SF6">
    <property type="entry name" value="XAA-PRO AMINOPEPTIDASE 1"/>
    <property type="match status" value="1"/>
</dbReference>
<keyword evidence="9" id="KW-1185">Reference proteome</keyword>
<evidence type="ECO:0000259" key="7">
    <source>
        <dbReference type="Pfam" id="PF16188"/>
    </source>
</evidence>
<dbReference type="CDD" id="cd01085">
    <property type="entry name" value="APP"/>
    <property type="match status" value="1"/>
</dbReference>
<dbReference type="GO" id="GO:0046872">
    <property type="term" value="F:metal ion binding"/>
    <property type="evidence" value="ECO:0007669"/>
    <property type="project" value="UniProtKB-KW"/>
</dbReference>
<evidence type="ECO:0000256" key="4">
    <source>
        <dbReference type="ARBA" id="ARBA00023211"/>
    </source>
</evidence>
<dbReference type="SUPFAM" id="SSF55920">
    <property type="entry name" value="Creatinase/aminopeptidase"/>
    <property type="match status" value="1"/>
</dbReference>
<name>A0A318T6X4_9HYPH</name>
<comment type="similarity">
    <text evidence="1">Belongs to the peptidase M24B family.</text>
</comment>
<dbReference type="GO" id="GO:0070006">
    <property type="term" value="F:metalloaminopeptidase activity"/>
    <property type="evidence" value="ECO:0007669"/>
    <property type="project" value="InterPro"/>
</dbReference>
<keyword evidence="8" id="KW-0645">Protease</keyword>
<proteinExistence type="inferred from homology"/>
<dbReference type="FunFam" id="3.90.230.10:FF:000007">
    <property type="entry name" value="Xaa-Pro aminopeptidase P"/>
    <property type="match status" value="1"/>
</dbReference>
<dbReference type="Gene3D" id="3.40.350.10">
    <property type="entry name" value="Creatinase/prolidase N-terminal domain"/>
    <property type="match status" value="2"/>
</dbReference>
<dbReference type="AlphaFoldDB" id="A0A318T6X4"/>
<dbReference type="Pfam" id="PF00557">
    <property type="entry name" value="Peptidase_M24"/>
    <property type="match status" value="1"/>
</dbReference>
<evidence type="ECO:0000259" key="5">
    <source>
        <dbReference type="Pfam" id="PF00557"/>
    </source>
</evidence>
<reference evidence="8 9" key="1">
    <citation type="submission" date="2018-06" db="EMBL/GenBank/DDBJ databases">
        <title>Genomic Encyclopedia of Type Strains, Phase III (KMG-III): the genomes of soil and plant-associated and newly described type strains.</title>
        <authorList>
            <person name="Whitman W."/>
        </authorList>
    </citation>
    <scope>NUCLEOTIDE SEQUENCE [LARGE SCALE GENOMIC DNA]</scope>
    <source>
        <strain evidence="8 9">ORS 1419</strain>
    </source>
</reference>
<dbReference type="Pfam" id="PF16188">
    <property type="entry name" value="Peptidase_M24_C"/>
    <property type="match status" value="1"/>
</dbReference>
<dbReference type="Proteomes" id="UP000247454">
    <property type="component" value="Unassembled WGS sequence"/>
</dbReference>
<dbReference type="GO" id="GO:0005737">
    <property type="term" value="C:cytoplasm"/>
    <property type="evidence" value="ECO:0007669"/>
    <property type="project" value="UniProtKB-ARBA"/>
</dbReference>
<dbReference type="InterPro" id="IPR036005">
    <property type="entry name" value="Creatinase/aminopeptidase-like"/>
</dbReference>
<protein>
    <submittedName>
        <fullName evidence="8">Xaa-Pro aminopeptidase</fullName>
    </submittedName>
</protein>
<evidence type="ECO:0000313" key="9">
    <source>
        <dbReference type="Proteomes" id="UP000247454"/>
    </source>
</evidence>
<evidence type="ECO:0000256" key="2">
    <source>
        <dbReference type="ARBA" id="ARBA00022723"/>
    </source>
</evidence>
<gene>
    <name evidence="8" type="ORF">C7477_102231</name>
</gene>
<dbReference type="PANTHER" id="PTHR43763">
    <property type="entry name" value="XAA-PRO AMINOPEPTIDASE 1"/>
    <property type="match status" value="1"/>
</dbReference>
<dbReference type="EMBL" id="QJTF01000002">
    <property type="protein sequence ID" value="PYE90141.1"/>
    <property type="molecule type" value="Genomic_DNA"/>
</dbReference>
<comment type="caution">
    <text evidence="8">The sequence shown here is derived from an EMBL/GenBank/DDBJ whole genome shotgun (WGS) entry which is preliminary data.</text>
</comment>
<evidence type="ECO:0000256" key="1">
    <source>
        <dbReference type="ARBA" id="ARBA00008766"/>
    </source>
</evidence>
<organism evidence="8 9">
    <name type="scientific">Phyllobacterium leguminum</name>
    <dbReference type="NCBI Taxonomy" id="314237"/>
    <lineage>
        <taxon>Bacteria</taxon>
        <taxon>Pseudomonadati</taxon>
        <taxon>Pseudomonadota</taxon>
        <taxon>Alphaproteobacteria</taxon>
        <taxon>Hyphomicrobiales</taxon>
        <taxon>Phyllobacteriaceae</taxon>
        <taxon>Phyllobacterium</taxon>
    </lineage>
</organism>
<dbReference type="InterPro" id="IPR000994">
    <property type="entry name" value="Pept_M24"/>
</dbReference>
<feature type="domain" description="Peptidase M24" evidence="5">
    <location>
        <begin position="322"/>
        <end position="537"/>
    </location>
</feature>
<keyword evidence="3" id="KW-0378">Hydrolase</keyword>
<evidence type="ECO:0000313" key="8">
    <source>
        <dbReference type="EMBL" id="PYE90141.1"/>
    </source>
</evidence>
<dbReference type="SUPFAM" id="SSF53092">
    <property type="entry name" value="Creatinase/prolidase N-terminal domain"/>
    <property type="match status" value="1"/>
</dbReference>
<dbReference type="RefSeq" id="WP_110748698.1">
    <property type="nucleotide sequence ID" value="NZ_QJTF01000002.1"/>
</dbReference>
<dbReference type="InterPro" id="IPR000587">
    <property type="entry name" value="Creatinase_N"/>
</dbReference>
<dbReference type="InterPro" id="IPR033740">
    <property type="entry name" value="Pept_M24B"/>
</dbReference>
<evidence type="ECO:0000256" key="3">
    <source>
        <dbReference type="ARBA" id="ARBA00022801"/>
    </source>
</evidence>
<dbReference type="InterPro" id="IPR032416">
    <property type="entry name" value="Peptidase_M24_C"/>
</dbReference>
<keyword evidence="8" id="KW-0031">Aminopeptidase</keyword>
<feature type="domain" description="Creatinase N-terminal" evidence="6">
    <location>
        <begin position="17"/>
        <end position="145"/>
    </location>
</feature>
<dbReference type="InterPro" id="IPR029149">
    <property type="entry name" value="Creatin/AminoP/Spt16_N"/>
</dbReference>
<feature type="domain" description="Peptidase M24 C-terminal" evidence="7">
    <location>
        <begin position="547"/>
        <end position="606"/>
    </location>
</feature>
<dbReference type="Gene3D" id="3.90.230.10">
    <property type="entry name" value="Creatinase/methionine aminopeptidase superfamily"/>
    <property type="match status" value="1"/>
</dbReference>
<evidence type="ECO:0000259" key="6">
    <source>
        <dbReference type="Pfam" id="PF01321"/>
    </source>
</evidence>
<sequence length="608" mass="66516">MFQSFDVISNPANVAPRVAKLRVEMEKLGLDGFLVPRADEHQGEYVPPRAKRLAWLTGFTGSAGVALIFKNDAFIFVDGRYTLQVREQTDLSIFKIESLIDTPPSVWLAEHGKGLTIGFDPWLTTIAEAKALREALEKIGGRLVPVVDNLVDLVWGDQPSAPLEPVTIQPIAFAGEEAASKLDELSRAVSKAGATATVLTDPSSIAWTFNIRGKDVSNTPLPLSFAVIGKEGEPSLFIDKRKLPIETEAYLTQLAKLRSPGSLEDYLRSCGAEGDAILLDPALAAEKLRMIVEDAGGRVIEGTDPARLPRALKNEAELDGSRRAHERDGVAMVSFLSWLDEQVPGTIDEIAAATRLEETRRSVAESFQMPLEDISFDTISCAGPNGAIMHYRVNTDTNRMLNEGELYLVDSGAQYRDGTTDITRTVPIGTVSDELKRAFTLVLKGMIAISTARFPKGTRGMDIDVLARIALWKHGLDYAHGTGHGVGSYLAVHEGPQNISKRGAHELMTGMILSNEPGYYKPGAFGIRIENLVAVTEPEMLEGGDIPMMGFETLTFCPIDRRLIDTSLLTKEELVWLDAYHAEVREKLLPHVEGKAREWLVTATETLG</sequence>
<keyword evidence="2" id="KW-0479">Metal-binding</keyword>
<dbReference type="Pfam" id="PF16189">
    <property type="entry name" value="Creatinase_N_2"/>
    <property type="match status" value="1"/>
</dbReference>
<dbReference type="Pfam" id="PF01321">
    <property type="entry name" value="Creatinase_N"/>
    <property type="match status" value="1"/>
</dbReference>